<proteinExistence type="predicted"/>
<dbReference type="EMBL" id="LR134406">
    <property type="protein sequence ID" value="VEH68855.1"/>
    <property type="molecule type" value="Genomic_DNA"/>
</dbReference>
<dbReference type="RefSeq" id="WP_061787408.1">
    <property type="nucleotide sequence ID" value="NZ_LR134406.1"/>
</dbReference>
<reference evidence="1 2" key="1">
    <citation type="submission" date="2018-12" db="EMBL/GenBank/DDBJ databases">
        <authorList>
            <consortium name="Pathogen Informatics"/>
        </authorList>
    </citation>
    <scope>NUCLEOTIDE SEQUENCE [LARGE SCALE GENOMIC DNA]</scope>
    <source>
        <strain evidence="1 2">NCTC12967</strain>
    </source>
</reference>
<evidence type="ECO:0000313" key="1">
    <source>
        <dbReference type="EMBL" id="VEH68855.1"/>
    </source>
</evidence>
<dbReference type="Proteomes" id="UP000273044">
    <property type="component" value="Chromosome"/>
</dbReference>
<protein>
    <submittedName>
        <fullName evidence="1">Uncharacterized protein</fullName>
    </submittedName>
</protein>
<gene>
    <name evidence="1" type="ORF">NCTC12967_00116</name>
</gene>
<accession>A0A3S4U3F7</accession>
<evidence type="ECO:0000313" key="2">
    <source>
        <dbReference type="Proteomes" id="UP000273044"/>
    </source>
</evidence>
<name>A0A3S4U3F7_9ACTN</name>
<dbReference type="AlphaFoldDB" id="A0A3S4U3F7"/>
<dbReference type="GeneID" id="64405623"/>
<keyword evidence="2" id="KW-1185">Reference proteome</keyword>
<sequence length="509" mass="55213">MTISKALDLDRDGWNDEAVEAIRSHQHNMLNGGSLDEIVEGFRAEARIQRHRGEAGALARACDSARQAVLLGRLPAASRDLAAPACLELAACRIRRGDPAGTQAIAGFTTYPDAGIAGWAWRLLGEAALLAERPFDAVAALLNAIAENQRGKDKHHEAGTRVLLLLAFSRAGHLEDADRLSFRYGAPSDAPQGLLGIRFLLARAEHEHRSGRIGEALRTLEVAETRLGATSGLGVLRRELLTIRAGCLDDWCQPDEADRLRAKAGKLPLPAHLATSANASQTLRDAQDATRWLGEIPHPGASTRTDPQAVAALLRDLAALPQRKPDHAAVVCRLLDSLAGRPGLERDEALLLLEAGSLLAESGPEHRVAAERLLRRALVRLEFLEGAEQWLAQARVTLGQLLPDSERDQALDLLVRGIQGLDEQRFQMLNRSHRDDWLTRREHPAIARAIELASGTDAALAADLITFSRVAGVLVPQDDRQVPLVPVPRLRYIDGTESRLGSAGSCNFL</sequence>
<organism evidence="1 2">
    <name type="scientific">Arachnia propionica</name>
    <dbReference type="NCBI Taxonomy" id="1750"/>
    <lineage>
        <taxon>Bacteria</taxon>
        <taxon>Bacillati</taxon>
        <taxon>Actinomycetota</taxon>
        <taxon>Actinomycetes</taxon>
        <taxon>Propionibacteriales</taxon>
        <taxon>Propionibacteriaceae</taxon>
        <taxon>Arachnia</taxon>
    </lineage>
</organism>